<reference evidence="1" key="1">
    <citation type="submission" date="2023-04" db="EMBL/GenBank/DDBJ databases">
        <authorList>
            <consortium name="ELIXIR-Norway"/>
        </authorList>
    </citation>
    <scope>NUCLEOTIDE SEQUENCE [LARGE SCALE GENOMIC DNA]</scope>
</reference>
<sequence length="157" mass="17265">MQACSSALLSAACRPHPPLVFCRRDVACSEPLPEPRPVCSLGCWVDSCRPPALHTTAYSLRDVSRRHGARRPACSCSLHLRPGTTPKPTLSKPPHHCRAAVRSASLPLPCVVPTGFLLTDPRPPNLHSSRQLCDIHVCTPPCRRQLSWYIAVSMDFK</sequence>
<gene>
    <name evidence="1" type="ORF">MRATA1EN1_LOCUS22267</name>
</gene>
<proteinExistence type="predicted"/>
<evidence type="ECO:0000313" key="2">
    <source>
        <dbReference type="Proteomes" id="UP001176941"/>
    </source>
</evidence>
<dbReference type="EMBL" id="OX459969">
    <property type="protein sequence ID" value="CAI9173305.1"/>
    <property type="molecule type" value="Genomic_DNA"/>
</dbReference>
<organism evidence="1 2">
    <name type="scientific">Rangifer tarandus platyrhynchus</name>
    <name type="common">Svalbard reindeer</name>
    <dbReference type="NCBI Taxonomy" id="3082113"/>
    <lineage>
        <taxon>Eukaryota</taxon>
        <taxon>Metazoa</taxon>
        <taxon>Chordata</taxon>
        <taxon>Craniata</taxon>
        <taxon>Vertebrata</taxon>
        <taxon>Euteleostomi</taxon>
        <taxon>Mammalia</taxon>
        <taxon>Eutheria</taxon>
        <taxon>Laurasiatheria</taxon>
        <taxon>Artiodactyla</taxon>
        <taxon>Ruminantia</taxon>
        <taxon>Pecora</taxon>
        <taxon>Cervidae</taxon>
        <taxon>Odocoileinae</taxon>
        <taxon>Rangifer</taxon>
    </lineage>
</organism>
<dbReference type="Proteomes" id="UP001176941">
    <property type="component" value="Chromosome 33"/>
</dbReference>
<keyword evidence="2" id="KW-1185">Reference proteome</keyword>
<evidence type="ECO:0000313" key="1">
    <source>
        <dbReference type="EMBL" id="CAI9173305.1"/>
    </source>
</evidence>
<accession>A0ABN8ZHJ2</accession>
<name>A0ABN8ZHJ2_RANTA</name>
<protein>
    <submittedName>
        <fullName evidence="1">Uncharacterized protein</fullName>
    </submittedName>
</protein>